<feature type="domain" description="HTH lysR-type" evidence="6">
    <location>
        <begin position="2"/>
        <end position="59"/>
    </location>
</feature>
<sequence length="326" mass="34219">MIDAAGLRVMRAIADEGSFTAAALSLGYSQPAISQMVRRLETRTGTTLVERVGRSVRLTEAGQVLARHAGPVLSALDAAEEEVAAIAGLRSGRVRLMAFPSASATLVPRALAKVKAEHPGVSITFSEAEPPESLAALRAGECDLAVAFAYEGTDLGRGEEDLDAFVTTPLLDDEVLLAVPRDHELAASGNVDMAALKDETWIAGCPRCRGHLLQLASEAGYVPDVAYETEDYVAVMGLIAEGLGIAVIPDLILRTVHHEEVAALPMTPASRRNIVAVTTPDLQRVPAVKATLDALVESAREASAKAGQRTTRGGTKSAKCKPVPTA</sequence>
<dbReference type="OrthoDB" id="3673085at2"/>
<evidence type="ECO:0000256" key="4">
    <source>
        <dbReference type="ARBA" id="ARBA00023163"/>
    </source>
</evidence>
<dbReference type="SUPFAM" id="SSF46785">
    <property type="entry name" value="Winged helix' DNA-binding domain"/>
    <property type="match status" value="1"/>
</dbReference>
<dbReference type="PROSITE" id="PS50931">
    <property type="entry name" value="HTH_LYSR"/>
    <property type="match status" value="1"/>
</dbReference>
<dbReference type="GO" id="GO:0005829">
    <property type="term" value="C:cytosol"/>
    <property type="evidence" value="ECO:0007669"/>
    <property type="project" value="TreeGrafter"/>
</dbReference>
<keyword evidence="4" id="KW-0804">Transcription</keyword>
<reference evidence="7 8" key="1">
    <citation type="submission" date="2018-03" db="EMBL/GenBank/DDBJ databases">
        <title>Genomic Encyclopedia of Archaeal and Bacterial Type Strains, Phase II (KMG-II): from individual species to whole genera.</title>
        <authorList>
            <person name="Goeker M."/>
        </authorList>
    </citation>
    <scope>NUCLEOTIDE SEQUENCE [LARGE SCALE GENOMIC DNA]</scope>
    <source>
        <strain evidence="7 8">ATCC BAA-1496</strain>
    </source>
</reference>
<evidence type="ECO:0000256" key="3">
    <source>
        <dbReference type="ARBA" id="ARBA00023125"/>
    </source>
</evidence>
<comment type="caution">
    <text evidence="7">The sequence shown here is derived from an EMBL/GenBank/DDBJ whole genome shotgun (WGS) entry which is preliminary data.</text>
</comment>
<dbReference type="Gene3D" id="1.10.10.10">
    <property type="entry name" value="Winged helix-like DNA-binding domain superfamily/Winged helix DNA-binding domain"/>
    <property type="match status" value="1"/>
</dbReference>
<dbReference type="InterPro" id="IPR000847">
    <property type="entry name" value="LysR_HTH_N"/>
</dbReference>
<organism evidence="7 8">
    <name type="scientific">Knoellia remsis</name>
    <dbReference type="NCBI Taxonomy" id="407159"/>
    <lineage>
        <taxon>Bacteria</taxon>
        <taxon>Bacillati</taxon>
        <taxon>Actinomycetota</taxon>
        <taxon>Actinomycetes</taxon>
        <taxon>Micrococcales</taxon>
        <taxon>Intrasporangiaceae</taxon>
        <taxon>Knoellia</taxon>
    </lineage>
</organism>
<dbReference type="Pfam" id="PF03466">
    <property type="entry name" value="LysR_substrate"/>
    <property type="match status" value="1"/>
</dbReference>
<dbReference type="InterPro" id="IPR036388">
    <property type="entry name" value="WH-like_DNA-bd_sf"/>
</dbReference>
<evidence type="ECO:0000256" key="2">
    <source>
        <dbReference type="ARBA" id="ARBA00023015"/>
    </source>
</evidence>
<dbReference type="PANTHER" id="PTHR30419">
    <property type="entry name" value="HTH-TYPE TRANSCRIPTIONAL REGULATOR YBHD"/>
    <property type="match status" value="1"/>
</dbReference>
<dbReference type="PRINTS" id="PR00039">
    <property type="entry name" value="HTHLYSR"/>
</dbReference>
<accession>A0A2T0TZ33</accession>
<dbReference type="InterPro" id="IPR036390">
    <property type="entry name" value="WH_DNA-bd_sf"/>
</dbReference>
<dbReference type="EMBL" id="PVTI01000037">
    <property type="protein sequence ID" value="PRY50924.1"/>
    <property type="molecule type" value="Genomic_DNA"/>
</dbReference>
<dbReference type="FunFam" id="1.10.10.10:FF:000001">
    <property type="entry name" value="LysR family transcriptional regulator"/>
    <property type="match status" value="1"/>
</dbReference>
<dbReference type="CDD" id="cd08423">
    <property type="entry name" value="PBP2_LTTR_like_6"/>
    <property type="match status" value="1"/>
</dbReference>
<feature type="region of interest" description="Disordered" evidence="5">
    <location>
        <begin position="302"/>
        <end position="326"/>
    </location>
</feature>
<dbReference type="Gene3D" id="3.40.190.10">
    <property type="entry name" value="Periplasmic binding protein-like II"/>
    <property type="match status" value="2"/>
</dbReference>
<gene>
    <name evidence="7" type="ORF">BCF74_1375</name>
</gene>
<dbReference type="AlphaFoldDB" id="A0A2T0TZ33"/>
<dbReference type="InterPro" id="IPR050950">
    <property type="entry name" value="HTH-type_LysR_regulators"/>
</dbReference>
<protein>
    <submittedName>
        <fullName evidence="7">DNA-binding transcriptional LysR family regulator</fullName>
    </submittedName>
</protein>
<keyword evidence="8" id="KW-1185">Reference proteome</keyword>
<dbReference type="GO" id="GO:0003700">
    <property type="term" value="F:DNA-binding transcription factor activity"/>
    <property type="evidence" value="ECO:0007669"/>
    <property type="project" value="InterPro"/>
</dbReference>
<dbReference type="SUPFAM" id="SSF53850">
    <property type="entry name" value="Periplasmic binding protein-like II"/>
    <property type="match status" value="1"/>
</dbReference>
<dbReference type="RefSeq" id="WP_106298910.1">
    <property type="nucleotide sequence ID" value="NZ_PVTI01000037.1"/>
</dbReference>
<evidence type="ECO:0000313" key="7">
    <source>
        <dbReference type="EMBL" id="PRY50924.1"/>
    </source>
</evidence>
<dbReference type="InterPro" id="IPR005119">
    <property type="entry name" value="LysR_subst-bd"/>
</dbReference>
<comment type="similarity">
    <text evidence="1">Belongs to the LysR transcriptional regulatory family.</text>
</comment>
<evidence type="ECO:0000313" key="8">
    <source>
        <dbReference type="Proteomes" id="UP000237822"/>
    </source>
</evidence>
<evidence type="ECO:0000256" key="5">
    <source>
        <dbReference type="SAM" id="MobiDB-lite"/>
    </source>
</evidence>
<proteinExistence type="inferred from homology"/>
<dbReference type="PANTHER" id="PTHR30419:SF8">
    <property type="entry name" value="NITROGEN ASSIMILATION TRANSCRIPTIONAL ACTIVATOR-RELATED"/>
    <property type="match status" value="1"/>
</dbReference>
<keyword evidence="2" id="KW-0805">Transcription regulation</keyword>
<evidence type="ECO:0000256" key="1">
    <source>
        <dbReference type="ARBA" id="ARBA00009437"/>
    </source>
</evidence>
<evidence type="ECO:0000259" key="6">
    <source>
        <dbReference type="PROSITE" id="PS50931"/>
    </source>
</evidence>
<dbReference type="GO" id="GO:0003677">
    <property type="term" value="F:DNA binding"/>
    <property type="evidence" value="ECO:0007669"/>
    <property type="project" value="UniProtKB-KW"/>
</dbReference>
<keyword evidence="3 7" id="KW-0238">DNA-binding</keyword>
<name>A0A2T0TZ33_9MICO</name>
<dbReference type="Proteomes" id="UP000237822">
    <property type="component" value="Unassembled WGS sequence"/>
</dbReference>
<dbReference type="Pfam" id="PF00126">
    <property type="entry name" value="HTH_1"/>
    <property type="match status" value="1"/>
</dbReference>